<evidence type="ECO:0000313" key="3">
    <source>
        <dbReference type="EMBL" id="AXR82058.1"/>
    </source>
</evidence>
<protein>
    <submittedName>
        <fullName evidence="3">Uncharacterized protein</fullName>
    </submittedName>
</protein>
<evidence type="ECO:0000313" key="5">
    <source>
        <dbReference type="Proteomes" id="UP000258707"/>
    </source>
</evidence>
<feature type="transmembrane region" description="Helical" evidence="1">
    <location>
        <begin position="58"/>
        <end position="81"/>
    </location>
</feature>
<reference evidence="5" key="1">
    <citation type="submission" date="2017-10" db="EMBL/GenBank/DDBJ databases">
        <title>Phenotypic and genomic properties of facultatively anaerobic sulfur-reducing natronoarchaea from hypersaline soda lakes.</title>
        <authorList>
            <person name="Sorokin D.Y."/>
            <person name="Kublanov I.V."/>
            <person name="Roman P."/>
            <person name="Sinninghe Damste J.S."/>
            <person name="Golyshin P.N."/>
            <person name="Rojo D."/>
            <person name="Ciordia S."/>
            <person name="Mena Md.C."/>
            <person name="Ferrer M."/>
            <person name="Messina E."/>
            <person name="Smedile F."/>
            <person name="La Spada G."/>
            <person name="La Cono V."/>
            <person name="Yakimov M.M."/>
        </authorList>
    </citation>
    <scope>NUCLEOTIDE SEQUENCE [LARGE SCALE GENOMIC DNA]</scope>
    <source>
        <strain evidence="5">AArc1</strain>
    </source>
</reference>
<keyword evidence="1" id="KW-1133">Transmembrane helix</keyword>
<dbReference type="EMBL" id="CP024047">
    <property type="protein sequence ID" value="AXR77950.1"/>
    <property type="molecule type" value="Genomic_DNA"/>
</dbReference>
<dbReference type="Proteomes" id="UP000258707">
    <property type="component" value="Chromosome"/>
</dbReference>
<reference evidence="3" key="3">
    <citation type="journal article" date="2019" name="Int. J. Syst. Evol. Microbiol.">
        <title>Natronolimnobius sulfurireducens sp. nov. and Halalkaliarchaeum desulfuricum gen. nov., sp. nov., the first sulfur-respiring alkaliphilic haloarchaea from hypersaline alkaline lakes.</title>
        <authorList>
            <person name="Sorokin D.Y."/>
            <person name="Yakimov M."/>
            <person name="Messina E."/>
            <person name="Merkel A.Y."/>
            <person name="Bale N.J."/>
            <person name="Sinninghe Damste J.S."/>
        </authorList>
    </citation>
    <scope>NUCLEOTIDE SEQUENCE</scope>
    <source>
        <strain evidence="3">AArc-Mg</strain>
        <strain evidence="2">AArc1</strain>
    </source>
</reference>
<dbReference type="RefSeq" id="WP_228442417.1">
    <property type="nucleotide sequence ID" value="NZ_CP024047.1"/>
</dbReference>
<evidence type="ECO:0000256" key="1">
    <source>
        <dbReference type="SAM" id="Phobius"/>
    </source>
</evidence>
<evidence type="ECO:0000313" key="4">
    <source>
        <dbReference type="Proteomes" id="UP000258613"/>
    </source>
</evidence>
<dbReference type="KEGG" id="nag:AArcMg_2058"/>
<evidence type="ECO:0000313" key="2">
    <source>
        <dbReference type="EMBL" id="AXR77950.1"/>
    </source>
</evidence>
<keyword evidence="1" id="KW-0472">Membrane</keyword>
<proteinExistence type="predicted"/>
<feature type="transmembrane region" description="Helical" evidence="1">
    <location>
        <begin position="20"/>
        <end position="46"/>
    </location>
</feature>
<name>A0A346PRB3_9EURY</name>
<dbReference type="KEGG" id="nan:AArc1_1619"/>
<keyword evidence="4" id="KW-1185">Reference proteome</keyword>
<sequence length="88" mass="9765">MAEHALTLMEDIEQSGKTGMMYLWGAIISAIVSLLIPVVGIVALYSGYRLTTVMERRWFGFFFAAIGLASLTLMIVELVLLELGYISF</sequence>
<reference evidence="4" key="2">
    <citation type="submission" date="2018-02" db="EMBL/GenBank/DDBJ databases">
        <title>Phenotypic and genomic properties of facultatively anaerobic sulfur-reducing natronoarchaea from hypersaline soda lakes.</title>
        <authorList>
            <person name="Sorokin D.Y."/>
            <person name="Kublanov I.V."/>
            <person name="Roman P."/>
            <person name="Sinninghe Damste J.S."/>
            <person name="Golyshin P.N."/>
            <person name="Rojo D."/>
            <person name="Ciordia S."/>
            <person name="Mena M.D.C."/>
            <person name="Ferrer M."/>
            <person name="Messina E."/>
            <person name="Smedile F."/>
            <person name="La Spada G."/>
            <person name="La Cono V."/>
            <person name="Yakimov M.M."/>
        </authorList>
    </citation>
    <scope>NUCLEOTIDE SEQUENCE [LARGE SCALE GENOMIC DNA]</scope>
    <source>
        <strain evidence="4">AArc-Mg</strain>
    </source>
</reference>
<accession>A0A346PEK5</accession>
<dbReference type="GeneID" id="37642545"/>
<keyword evidence="1" id="KW-0812">Transmembrane</keyword>
<dbReference type="Proteomes" id="UP000258613">
    <property type="component" value="Chromosome"/>
</dbReference>
<dbReference type="EMBL" id="CP027033">
    <property type="protein sequence ID" value="AXR82058.1"/>
    <property type="molecule type" value="Genomic_DNA"/>
</dbReference>
<organism evidence="3 4">
    <name type="scientific">Natrarchaeobaculum sulfurireducens</name>
    <dbReference type="NCBI Taxonomy" id="2044521"/>
    <lineage>
        <taxon>Archaea</taxon>
        <taxon>Methanobacteriati</taxon>
        <taxon>Methanobacteriota</taxon>
        <taxon>Stenosarchaea group</taxon>
        <taxon>Halobacteria</taxon>
        <taxon>Halobacteriales</taxon>
        <taxon>Natrialbaceae</taxon>
        <taxon>Natrarchaeobaculum</taxon>
    </lineage>
</organism>
<accession>A0A346PRB3</accession>
<dbReference type="AlphaFoldDB" id="A0A346PRB3"/>
<gene>
    <name evidence="2" type="ORF">AArc1_1619</name>
    <name evidence="3" type="ORF">AArcMg_2058</name>
</gene>